<evidence type="ECO:0000313" key="2">
    <source>
        <dbReference type="Proteomes" id="UP001500064"/>
    </source>
</evidence>
<evidence type="ECO:0000313" key="1">
    <source>
        <dbReference type="EMBL" id="GAA1646143.1"/>
    </source>
</evidence>
<comment type="caution">
    <text evidence="1">The sequence shown here is derived from an EMBL/GenBank/DDBJ whole genome shotgun (WGS) entry which is preliminary data.</text>
</comment>
<sequence length="62" mass="6657">MADVYAAALLEDQATWGLDDGRKSLVARLYAEAHLADQGPLRGIDRPAEDPFEELMGGAVSL</sequence>
<dbReference type="Proteomes" id="UP001500064">
    <property type="component" value="Unassembled WGS sequence"/>
</dbReference>
<accession>A0ABP4RCL7</accession>
<name>A0ABP4RCL7_9ACTN</name>
<dbReference type="RefSeq" id="WP_346108311.1">
    <property type="nucleotide sequence ID" value="NZ_BAAAMU010000036.1"/>
</dbReference>
<proteinExistence type="predicted"/>
<keyword evidence="2" id="KW-1185">Reference proteome</keyword>
<gene>
    <name evidence="1" type="ORF">GCM10009733_049110</name>
</gene>
<reference evidence="2" key="1">
    <citation type="journal article" date="2019" name="Int. J. Syst. Evol. Microbiol.">
        <title>The Global Catalogue of Microorganisms (GCM) 10K type strain sequencing project: providing services to taxonomists for standard genome sequencing and annotation.</title>
        <authorList>
            <consortium name="The Broad Institute Genomics Platform"/>
            <consortium name="The Broad Institute Genome Sequencing Center for Infectious Disease"/>
            <person name="Wu L."/>
            <person name="Ma J."/>
        </authorList>
    </citation>
    <scope>NUCLEOTIDE SEQUENCE [LARGE SCALE GENOMIC DNA]</scope>
    <source>
        <strain evidence="2">JCM 13929</strain>
    </source>
</reference>
<dbReference type="EMBL" id="BAAAMU010000036">
    <property type="protein sequence ID" value="GAA1646143.1"/>
    <property type="molecule type" value="Genomic_DNA"/>
</dbReference>
<organism evidence="1 2">
    <name type="scientific">Nonomuraea maheshkhaliensis</name>
    <dbReference type="NCBI Taxonomy" id="419590"/>
    <lineage>
        <taxon>Bacteria</taxon>
        <taxon>Bacillati</taxon>
        <taxon>Actinomycetota</taxon>
        <taxon>Actinomycetes</taxon>
        <taxon>Streptosporangiales</taxon>
        <taxon>Streptosporangiaceae</taxon>
        <taxon>Nonomuraea</taxon>
    </lineage>
</organism>
<protein>
    <submittedName>
        <fullName evidence="1">Uncharacterized protein</fullName>
    </submittedName>
</protein>